<protein>
    <submittedName>
        <fullName evidence="2">Class I SAM-dependent methyltransferase</fullName>
    </submittedName>
</protein>
<dbReference type="Proteomes" id="UP000651010">
    <property type="component" value="Unassembled WGS sequence"/>
</dbReference>
<keyword evidence="3" id="KW-1185">Reference proteome</keyword>
<name>A0ABR9GD62_9GAMM</name>
<dbReference type="SUPFAM" id="SSF53335">
    <property type="entry name" value="S-adenosyl-L-methionine-dependent methyltransferases"/>
    <property type="match status" value="1"/>
</dbReference>
<dbReference type="GO" id="GO:0008168">
    <property type="term" value="F:methyltransferase activity"/>
    <property type="evidence" value="ECO:0007669"/>
    <property type="project" value="UniProtKB-KW"/>
</dbReference>
<proteinExistence type="predicted"/>
<dbReference type="CDD" id="cd02440">
    <property type="entry name" value="AdoMet_MTases"/>
    <property type="match status" value="1"/>
</dbReference>
<keyword evidence="2" id="KW-0808">Transferase</keyword>
<organism evidence="2 3">
    <name type="scientific">Dyella acidiphila</name>
    <dbReference type="NCBI Taxonomy" id="2775866"/>
    <lineage>
        <taxon>Bacteria</taxon>
        <taxon>Pseudomonadati</taxon>
        <taxon>Pseudomonadota</taxon>
        <taxon>Gammaproteobacteria</taxon>
        <taxon>Lysobacterales</taxon>
        <taxon>Rhodanobacteraceae</taxon>
        <taxon>Dyella</taxon>
    </lineage>
</organism>
<gene>
    <name evidence="2" type="ORF">IGX34_16240</name>
</gene>
<dbReference type="Gene3D" id="3.40.50.150">
    <property type="entry name" value="Vaccinia Virus protein VP39"/>
    <property type="match status" value="1"/>
</dbReference>
<comment type="caution">
    <text evidence="2">The sequence shown here is derived from an EMBL/GenBank/DDBJ whole genome shotgun (WGS) entry which is preliminary data.</text>
</comment>
<keyword evidence="2" id="KW-0489">Methyltransferase</keyword>
<dbReference type="InterPro" id="IPR041698">
    <property type="entry name" value="Methyltransf_25"/>
</dbReference>
<dbReference type="GO" id="GO:0032259">
    <property type="term" value="P:methylation"/>
    <property type="evidence" value="ECO:0007669"/>
    <property type="project" value="UniProtKB-KW"/>
</dbReference>
<evidence type="ECO:0000313" key="3">
    <source>
        <dbReference type="Proteomes" id="UP000651010"/>
    </source>
</evidence>
<evidence type="ECO:0000313" key="2">
    <source>
        <dbReference type="EMBL" id="MBE1161934.1"/>
    </source>
</evidence>
<accession>A0ABR9GD62</accession>
<dbReference type="InterPro" id="IPR029063">
    <property type="entry name" value="SAM-dependent_MTases_sf"/>
</dbReference>
<evidence type="ECO:0000259" key="1">
    <source>
        <dbReference type="Pfam" id="PF13649"/>
    </source>
</evidence>
<dbReference type="EMBL" id="JACZZA010000010">
    <property type="protein sequence ID" value="MBE1161934.1"/>
    <property type="molecule type" value="Genomic_DNA"/>
</dbReference>
<reference evidence="2 3" key="1">
    <citation type="submission" date="2020-09" db="EMBL/GenBank/DDBJ databases">
        <title>Dyella sp. 7MK23 isolated from forest soil.</title>
        <authorList>
            <person name="Fu J."/>
        </authorList>
    </citation>
    <scope>NUCLEOTIDE SEQUENCE [LARGE SCALE GENOMIC DNA]</scope>
    <source>
        <strain evidence="2 3">7MK23</strain>
    </source>
</reference>
<sequence length="193" mass="21069">MKCRESGMPEEALWSTFFDAGQALRKLWPQAGGDALELGCGYGTFTFAAARRTDGLITTLDIEPAMVALVRARATELGLPNIQAQVRDFVADGFGIAPGSQSHVMIYNLLHMDEPVRLLRHARHVLRSEGTVSVMHWRSDTPTPRGPPMDIRPSAEMCATWLAQAGFTQIEPVDLGDCCPFHYGLAARTAAEA</sequence>
<dbReference type="Pfam" id="PF13649">
    <property type="entry name" value="Methyltransf_25"/>
    <property type="match status" value="1"/>
</dbReference>
<feature type="domain" description="Methyltransferase" evidence="1">
    <location>
        <begin position="36"/>
        <end position="130"/>
    </location>
</feature>